<dbReference type="AlphaFoldDB" id="A0A3B3S3P8"/>
<keyword evidence="5" id="KW-1185">Reference proteome</keyword>
<evidence type="ECO:0000313" key="4">
    <source>
        <dbReference type="Ensembl" id="ENSPKIP00000024770.1"/>
    </source>
</evidence>
<evidence type="ECO:0000256" key="1">
    <source>
        <dbReference type="ARBA" id="ARBA00022614"/>
    </source>
</evidence>
<reference evidence="4" key="2">
    <citation type="submission" date="2025-09" db="UniProtKB">
        <authorList>
            <consortium name="Ensembl"/>
        </authorList>
    </citation>
    <scope>IDENTIFICATION</scope>
</reference>
<dbReference type="SUPFAM" id="SSF52058">
    <property type="entry name" value="L domain-like"/>
    <property type="match status" value="1"/>
</dbReference>
<accession>A0A3B3S3P8</accession>
<dbReference type="InterPro" id="IPR036179">
    <property type="entry name" value="Ig-like_dom_sf"/>
</dbReference>
<dbReference type="InterPro" id="IPR001611">
    <property type="entry name" value="Leu-rich_rpt"/>
</dbReference>
<protein>
    <recommendedName>
        <fullName evidence="6">Ig-like domain-containing protein</fullName>
    </recommendedName>
</protein>
<dbReference type="GeneTree" id="ENSGT00940000161204"/>
<dbReference type="Gene3D" id="2.60.40.10">
    <property type="entry name" value="Immunoglobulins"/>
    <property type="match status" value="1"/>
</dbReference>
<dbReference type="PROSITE" id="PS51450">
    <property type="entry name" value="LRR"/>
    <property type="match status" value="2"/>
</dbReference>
<dbReference type="InterPro" id="IPR003591">
    <property type="entry name" value="Leu-rich_rpt_typical-subtyp"/>
</dbReference>
<dbReference type="GO" id="GO:0005615">
    <property type="term" value="C:extracellular space"/>
    <property type="evidence" value="ECO:0007669"/>
    <property type="project" value="TreeGrafter"/>
</dbReference>
<dbReference type="Proteomes" id="UP000261540">
    <property type="component" value="Unplaced"/>
</dbReference>
<dbReference type="Pfam" id="PF13855">
    <property type="entry name" value="LRR_8"/>
    <property type="match status" value="1"/>
</dbReference>
<dbReference type="PANTHER" id="PTHR24373:SF97">
    <property type="entry name" value="LEUCINE-RICH REPEAT NEURONAL PROTEIN 1"/>
    <property type="match status" value="1"/>
</dbReference>
<sequence>MFYLPLHGCSRYLPKLLEVFAHHAPHVLLGIASSLVTHSIPWNVPCPQKCVSPTVDCNDLLLSQLPAKLPLETQTLRLQSNLITNLDQRDLQGLANLTELDLSQNTFSNIRHLQVTHIPALLSLHMEENQLHHIPDSAFSGLPNLQELYLNHNQLRTISPGAFMGLGNLLRLHLNSNHLRMIDRHWFHALPQTLPGLKFLDLNKNPIQLSVRFIDPQSTFCSEPPDLKAKRVKEVSFQEMSECCLPLIAPGTFPHYVKVRHGDNLALHCRALAEPEPSIYWVSPKGLRLIPFASHSPYRVLAEGTWVSQLRRQGSTHVWPRIW</sequence>
<dbReference type="Gene3D" id="3.80.10.10">
    <property type="entry name" value="Ribonuclease Inhibitor"/>
    <property type="match status" value="2"/>
</dbReference>
<dbReference type="GO" id="GO:0031012">
    <property type="term" value="C:extracellular matrix"/>
    <property type="evidence" value="ECO:0007669"/>
    <property type="project" value="TreeGrafter"/>
</dbReference>
<dbReference type="STRING" id="1676925.ENSPKIP00000024770"/>
<keyword evidence="3" id="KW-0677">Repeat</keyword>
<evidence type="ECO:0008006" key="6">
    <source>
        <dbReference type="Google" id="ProtNLM"/>
    </source>
</evidence>
<evidence type="ECO:0000313" key="5">
    <source>
        <dbReference type="Proteomes" id="UP000261540"/>
    </source>
</evidence>
<name>A0A3B3S3P8_9TELE</name>
<evidence type="ECO:0000256" key="3">
    <source>
        <dbReference type="ARBA" id="ARBA00022737"/>
    </source>
</evidence>
<dbReference type="PANTHER" id="PTHR24373">
    <property type="entry name" value="SLIT RELATED LEUCINE-RICH REPEAT NEURONAL PROTEIN"/>
    <property type="match status" value="1"/>
</dbReference>
<organism evidence="4 5">
    <name type="scientific">Paramormyrops kingsleyae</name>
    <dbReference type="NCBI Taxonomy" id="1676925"/>
    <lineage>
        <taxon>Eukaryota</taxon>
        <taxon>Metazoa</taxon>
        <taxon>Chordata</taxon>
        <taxon>Craniata</taxon>
        <taxon>Vertebrata</taxon>
        <taxon>Euteleostomi</taxon>
        <taxon>Actinopterygii</taxon>
        <taxon>Neopterygii</taxon>
        <taxon>Teleostei</taxon>
        <taxon>Osteoglossocephala</taxon>
        <taxon>Osteoglossomorpha</taxon>
        <taxon>Osteoglossiformes</taxon>
        <taxon>Mormyridae</taxon>
        <taxon>Paramormyrops</taxon>
    </lineage>
</organism>
<proteinExistence type="predicted"/>
<dbReference type="SMART" id="SM00369">
    <property type="entry name" value="LRR_TYP"/>
    <property type="match status" value="5"/>
</dbReference>
<reference evidence="4" key="1">
    <citation type="submission" date="2025-08" db="UniProtKB">
        <authorList>
            <consortium name="Ensembl"/>
        </authorList>
    </citation>
    <scope>IDENTIFICATION</scope>
</reference>
<keyword evidence="2" id="KW-0732">Signal</keyword>
<dbReference type="Ensembl" id="ENSPKIT00000005489.1">
    <property type="protein sequence ID" value="ENSPKIP00000024770.1"/>
    <property type="gene ID" value="ENSPKIG00000007891.1"/>
</dbReference>
<dbReference type="InterPro" id="IPR050328">
    <property type="entry name" value="Dev_Immune_Receptor"/>
</dbReference>
<dbReference type="InterPro" id="IPR013783">
    <property type="entry name" value="Ig-like_fold"/>
</dbReference>
<keyword evidence="1" id="KW-0433">Leucine-rich repeat</keyword>
<dbReference type="InterPro" id="IPR032675">
    <property type="entry name" value="LRR_dom_sf"/>
</dbReference>
<dbReference type="SUPFAM" id="SSF48726">
    <property type="entry name" value="Immunoglobulin"/>
    <property type="match status" value="1"/>
</dbReference>
<evidence type="ECO:0000256" key="2">
    <source>
        <dbReference type="ARBA" id="ARBA00022729"/>
    </source>
</evidence>